<protein>
    <submittedName>
        <fullName evidence="8 9">High nitrogen upregulated cytochrome P450 monooxygenase 1</fullName>
    </submittedName>
</protein>
<feature type="transmembrane region" description="Helical" evidence="7">
    <location>
        <begin position="60"/>
        <end position="82"/>
    </location>
</feature>
<gene>
    <name evidence="8" type="ORF">BDCG_01429</name>
</gene>
<evidence type="ECO:0000256" key="1">
    <source>
        <dbReference type="ARBA" id="ARBA00001971"/>
    </source>
</evidence>
<evidence type="ECO:0000256" key="2">
    <source>
        <dbReference type="ARBA" id="ARBA00010617"/>
    </source>
</evidence>
<keyword evidence="5" id="KW-0408">Iron</keyword>
<evidence type="ECO:0000256" key="4">
    <source>
        <dbReference type="ARBA" id="ARBA00023002"/>
    </source>
</evidence>
<keyword evidence="7" id="KW-1133">Transmembrane helix</keyword>
<dbReference type="Gene3D" id="1.10.630.10">
    <property type="entry name" value="Cytochrome P450"/>
    <property type="match status" value="1"/>
</dbReference>
<dbReference type="PANTHER" id="PTHR24305">
    <property type="entry name" value="CYTOCHROME P450"/>
    <property type="match status" value="1"/>
</dbReference>
<keyword evidence="7" id="KW-0812">Transmembrane</keyword>
<dbReference type="CDD" id="cd11061">
    <property type="entry name" value="CYP67-like"/>
    <property type="match status" value="1"/>
</dbReference>
<dbReference type="Pfam" id="PF00067">
    <property type="entry name" value="p450"/>
    <property type="match status" value="2"/>
</dbReference>
<evidence type="ECO:0000256" key="3">
    <source>
        <dbReference type="ARBA" id="ARBA00022723"/>
    </source>
</evidence>
<dbReference type="PANTHER" id="PTHR24305:SF187">
    <property type="entry name" value="P450, PUTATIVE (EUROFUNG)-RELATED"/>
    <property type="match status" value="1"/>
</dbReference>
<accession>A0ABX2VRK0</accession>
<dbReference type="PRINTS" id="PR00463">
    <property type="entry name" value="EP450I"/>
</dbReference>
<evidence type="ECO:0000256" key="7">
    <source>
        <dbReference type="SAM" id="Phobius"/>
    </source>
</evidence>
<dbReference type="GeneID" id="69024024"/>
<comment type="similarity">
    <text evidence="2">Belongs to the cytochrome P450 family.</text>
</comment>
<dbReference type="GO" id="GO:0004497">
    <property type="term" value="F:monooxygenase activity"/>
    <property type="evidence" value="ECO:0007669"/>
    <property type="project" value="UniProtKB-KW"/>
</dbReference>
<dbReference type="InterPro" id="IPR036396">
    <property type="entry name" value="Cyt_P450_sf"/>
</dbReference>
<keyword evidence="4" id="KW-0560">Oxidoreductase</keyword>
<dbReference type="InterPro" id="IPR050121">
    <property type="entry name" value="Cytochrome_P450_monoxygenase"/>
</dbReference>
<keyword evidence="7" id="KW-0472">Membrane</keyword>
<dbReference type="SUPFAM" id="SSF48264">
    <property type="entry name" value="Cytochrome P450"/>
    <property type="match status" value="2"/>
</dbReference>
<comment type="cofactor">
    <cofactor evidence="1">
        <name>heme</name>
        <dbReference type="ChEBI" id="CHEBI:30413"/>
    </cofactor>
</comment>
<reference evidence="8" key="1">
    <citation type="submission" date="2009-02" db="EMBL/GenBank/DDBJ databases">
        <title>The Genome Sequence of Blastomyces dermatitidis strain ER-3.</title>
        <authorList>
            <consortium name="The Broad Institute Genome Sequencing Platform"/>
            <consortium name="Broad Institute Microbial Sequencing Center."/>
            <person name="Champion M."/>
            <person name="Cuomo C."/>
            <person name="Ma L.-J."/>
            <person name="Henn M.R."/>
            <person name="Klein B."/>
            <person name="Goldman B."/>
            <person name="Young S."/>
            <person name="Kodira C.D."/>
            <person name="Zeng Q."/>
            <person name="Koehrsen M."/>
            <person name="Alvarado L."/>
            <person name="Berlin A.M."/>
            <person name="Heiman D.I."/>
            <person name="Hepburn T.A."/>
            <person name="Saif S."/>
            <person name="Shea T.D."/>
            <person name="Shenoy N."/>
            <person name="Sykes S."/>
            <person name="Galagan J."/>
            <person name="Nusbaum C."/>
            <person name="Birren B."/>
        </authorList>
    </citation>
    <scope>NUCLEOTIDE SEQUENCE</scope>
    <source>
        <strain evidence="8">ER-3</strain>
    </source>
</reference>
<dbReference type="PRINTS" id="PR00385">
    <property type="entry name" value="P450"/>
</dbReference>
<dbReference type="Proteomes" id="UP000002039">
    <property type="component" value="Unassembled WGS sequence"/>
</dbReference>
<keyword evidence="10" id="KW-1185">Reference proteome</keyword>
<dbReference type="RefSeq" id="XP_045279582.1">
    <property type="nucleotide sequence ID" value="XM_045416934.1"/>
</dbReference>
<evidence type="ECO:0000256" key="6">
    <source>
        <dbReference type="ARBA" id="ARBA00023033"/>
    </source>
</evidence>
<keyword evidence="6 8" id="KW-0503">Monooxygenase</keyword>
<evidence type="ECO:0000313" key="8">
    <source>
        <dbReference type="EMBL" id="OAS99853.1"/>
    </source>
</evidence>
<reference evidence="10" key="2">
    <citation type="journal article" date="2015" name="PLoS Genet.">
        <title>The dynamic genome and transcriptome of the human fungal pathogen Blastomyces and close relative Emmonsia.</title>
        <authorList>
            <person name="Munoz J.F."/>
            <person name="Gauthier G.M."/>
            <person name="Desjardins C.A."/>
            <person name="Gallo J.E."/>
            <person name="Holder J."/>
            <person name="Sullivan T.D."/>
            <person name="Marty A.J."/>
            <person name="Carmen J.C."/>
            <person name="Chen Z."/>
            <person name="Ding L."/>
            <person name="Gujja S."/>
            <person name="Magrini V."/>
            <person name="Misas E."/>
            <person name="Mitreva M."/>
            <person name="Priest M."/>
            <person name="Saif S."/>
            <person name="Whiston E.A."/>
            <person name="Young S."/>
            <person name="Zeng Q."/>
            <person name="Goldman W.E."/>
            <person name="Mardis E.R."/>
            <person name="Taylor J.W."/>
            <person name="McEwen J.G."/>
            <person name="Clay O.K."/>
            <person name="Klein B.S."/>
            <person name="Cuomo C.A."/>
        </authorList>
    </citation>
    <scope>NUCLEOTIDE SEQUENCE [LARGE SCALE GENOMIC DNA]</scope>
    <source>
        <strain evidence="10">ER-3 / ATCC MYA-2586</strain>
    </source>
</reference>
<sequence length="601" mass="66879">MLQLACTAGIALGILSHLLLFKHGEWDRYAPTLVLFYAFAMSVLSPVVVFILMELSMLSTLLLVSTFWISYMTGLFGSIGLYRGWLHRLTQFPGPVAWKLSSFGSIKASVGEFKFPVKVQQLHETYGDFVRIRPREISINHVDAVRDIHGPGTTCVKGPFYDITYPFRSLQMLRDKGAHSRRRRIWDRGLGIKALTTYEPKILGHCADLISQLSAKSKGGKPIHIGPWMNYFGFDVIGDVAFSKPFNMVKDGKAAEILEDFLTSKPALGTLICAPWTFNLVQNLPGLRRLWEARTKNHARKIAERMKLGTTCKDLFSYLLEDGPASPAASAPLVFSEFSVPGDLACDSELAITAGSDTVAATLTSLIYILATHPDKQTLLQQELDTLLTGIADISYQKLSVPNNAPMLEGVILETLRLYPGTPGGMQRMTPPEGARIAGRWIPGNTLVSTPTYTLHRGKLLDSPPHTLLNNPHHHFATHVLSRTHTHTHTHSLTHTPDPRNFDQPTTFIPERWSSTPNLIKHKEAFNPFLIGANSCAGKAIALMELRFVTALIFRKFTVRLHTANAAKSSPLSFFDEQKPGWRDYFTASPPPFEVVLERRG</sequence>
<dbReference type="RefSeq" id="XP_045279581.1">
    <property type="nucleotide sequence ID" value="XM_045416933.1"/>
</dbReference>
<dbReference type="InterPro" id="IPR002401">
    <property type="entry name" value="Cyt_P450_E_grp-I"/>
</dbReference>
<evidence type="ECO:0000256" key="5">
    <source>
        <dbReference type="ARBA" id="ARBA00023004"/>
    </source>
</evidence>
<proteinExistence type="inferred from homology"/>
<name>A0ABX2VRK0_AJEDR</name>
<evidence type="ECO:0000313" key="9">
    <source>
        <dbReference type="EMBL" id="OAS99854.1"/>
    </source>
</evidence>
<keyword evidence="3" id="KW-0479">Metal-binding</keyword>
<dbReference type="InterPro" id="IPR001128">
    <property type="entry name" value="Cyt_P450"/>
</dbReference>
<dbReference type="EMBL" id="EQ999974">
    <property type="protein sequence ID" value="OAS99854.1"/>
    <property type="molecule type" value="Genomic_DNA"/>
</dbReference>
<evidence type="ECO:0000313" key="10">
    <source>
        <dbReference type="Proteomes" id="UP000002039"/>
    </source>
</evidence>
<dbReference type="EMBL" id="EQ999974">
    <property type="protein sequence ID" value="OAS99853.1"/>
    <property type="molecule type" value="Genomic_DNA"/>
</dbReference>
<feature type="transmembrane region" description="Helical" evidence="7">
    <location>
        <begin position="30"/>
        <end position="53"/>
    </location>
</feature>
<organism evidence="8 10">
    <name type="scientific">Ajellomyces dermatitidis (strain ER-3 / ATCC MYA-2586)</name>
    <name type="common">Blastomyces dermatitidis</name>
    <dbReference type="NCBI Taxonomy" id="559297"/>
    <lineage>
        <taxon>Eukaryota</taxon>
        <taxon>Fungi</taxon>
        <taxon>Dikarya</taxon>
        <taxon>Ascomycota</taxon>
        <taxon>Pezizomycotina</taxon>
        <taxon>Eurotiomycetes</taxon>
        <taxon>Eurotiomycetidae</taxon>
        <taxon>Onygenales</taxon>
        <taxon>Ajellomycetaceae</taxon>
        <taxon>Blastomyces</taxon>
    </lineage>
</organism>